<gene>
    <name evidence="2" type="ORF">KC19_1G317600</name>
</gene>
<proteinExistence type="predicted"/>
<sequence>MTLVLVRLFISTVLTSWLVPSADAEILEHVKEYIKKKIDGMVKEACHKRVMDITTVAMAIASSSVVPFSGVAVVVAATIMQSLDFSATLGLIEQHQDVTCSEGAVKDMSSQIGNRIRDNGSSIQAGVETAVLEALKSESKSQLKSEQGQELQQWLYDEILKDILADMLCTAAMDCAWIMTPILAVPKYMMHRHLIKRMYHKLGDKARVAHCTWTEQNFVVTTVQTTVVSQVAVDANGNIQAATVKAAQEVLNGAGVQQISMTSSTYLQQQGLTSPSKRLPGQRPKRSSLFAYCFCTRGSAVDAEDKDM</sequence>
<protein>
    <submittedName>
        <fullName evidence="2">Uncharacterized protein</fullName>
    </submittedName>
</protein>
<dbReference type="Proteomes" id="UP000822688">
    <property type="component" value="Chromosome 1"/>
</dbReference>
<name>A0A8T0JCT2_CERPU</name>
<dbReference type="AlphaFoldDB" id="A0A8T0JCT2"/>
<reference evidence="2" key="1">
    <citation type="submission" date="2020-06" db="EMBL/GenBank/DDBJ databases">
        <title>WGS assembly of Ceratodon purpureus strain R40.</title>
        <authorList>
            <person name="Carey S.B."/>
            <person name="Jenkins J."/>
            <person name="Shu S."/>
            <person name="Lovell J.T."/>
            <person name="Sreedasyam A."/>
            <person name="Maumus F."/>
            <person name="Tiley G.P."/>
            <person name="Fernandez-Pozo N."/>
            <person name="Barry K."/>
            <person name="Chen C."/>
            <person name="Wang M."/>
            <person name="Lipzen A."/>
            <person name="Daum C."/>
            <person name="Saski C.A."/>
            <person name="Payton A.C."/>
            <person name="Mcbreen J.C."/>
            <person name="Conrad R.E."/>
            <person name="Kollar L.M."/>
            <person name="Olsson S."/>
            <person name="Huttunen S."/>
            <person name="Landis J.B."/>
            <person name="Wickett N.J."/>
            <person name="Johnson M.G."/>
            <person name="Rensing S.A."/>
            <person name="Grimwood J."/>
            <person name="Schmutz J."/>
            <person name="Mcdaniel S.F."/>
        </authorList>
    </citation>
    <scope>NUCLEOTIDE SEQUENCE</scope>
    <source>
        <strain evidence="2">R40</strain>
    </source>
</reference>
<comment type="caution">
    <text evidence="2">The sequence shown here is derived from an EMBL/GenBank/DDBJ whole genome shotgun (WGS) entry which is preliminary data.</text>
</comment>
<keyword evidence="3" id="KW-1185">Reference proteome</keyword>
<feature type="signal peptide" evidence="1">
    <location>
        <begin position="1"/>
        <end position="24"/>
    </location>
</feature>
<feature type="chain" id="PRO_5035898486" evidence="1">
    <location>
        <begin position="25"/>
        <end position="308"/>
    </location>
</feature>
<evidence type="ECO:0000256" key="1">
    <source>
        <dbReference type="SAM" id="SignalP"/>
    </source>
</evidence>
<organism evidence="2 3">
    <name type="scientific">Ceratodon purpureus</name>
    <name type="common">Fire moss</name>
    <name type="synonym">Dicranum purpureum</name>
    <dbReference type="NCBI Taxonomy" id="3225"/>
    <lineage>
        <taxon>Eukaryota</taxon>
        <taxon>Viridiplantae</taxon>
        <taxon>Streptophyta</taxon>
        <taxon>Embryophyta</taxon>
        <taxon>Bryophyta</taxon>
        <taxon>Bryophytina</taxon>
        <taxon>Bryopsida</taxon>
        <taxon>Dicranidae</taxon>
        <taxon>Pseudoditrichales</taxon>
        <taxon>Ditrichaceae</taxon>
        <taxon>Ceratodon</taxon>
    </lineage>
</organism>
<keyword evidence="1" id="KW-0732">Signal</keyword>
<dbReference type="EMBL" id="CM026421">
    <property type="protein sequence ID" value="KAG0593275.1"/>
    <property type="molecule type" value="Genomic_DNA"/>
</dbReference>
<evidence type="ECO:0000313" key="2">
    <source>
        <dbReference type="EMBL" id="KAG0593275.1"/>
    </source>
</evidence>
<accession>A0A8T0JCT2</accession>
<evidence type="ECO:0000313" key="3">
    <source>
        <dbReference type="Proteomes" id="UP000822688"/>
    </source>
</evidence>